<accession>A0A2N7VJZ2</accession>
<protein>
    <recommendedName>
        <fullName evidence="3">Translation initiation factor 2</fullName>
    </recommendedName>
</protein>
<name>A0A2N7VJZ2_9BURK</name>
<evidence type="ECO:0000313" key="2">
    <source>
        <dbReference type="Proteomes" id="UP000235616"/>
    </source>
</evidence>
<dbReference type="Proteomes" id="UP000235616">
    <property type="component" value="Unassembled WGS sequence"/>
</dbReference>
<evidence type="ECO:0008006" key="3">
    <source>
        <dbReference type="Google" id="ProtNLM"/>
    </source>
</evidence>
<dbReference type="EMBL" id="PNYA01000019">
    <property type="protein sequence ID" value="PMS17475.1"/>
    <property type="molecule type" value="Genomic_DNA"/>
</dbReference>
<organism evidence="1 2">
    <name type="scientific">Trinickia dabaoshanensis</name>
    <dbReference type="NCBI Taxonomy" id="564714"/>
    <lineage>
        <taxon>Bacteria</taxon>
        <taxon>Pseudomonadati</taxon>
        <taxon>Pseudomonadota</taxon>
        <taxon>Betaproteobacteria</taxon>
        <taxon>Burkholderiales</taxon>
        <taxon>Burkholderiaceae</taxon>
        <taxon>Trinickia</taxon>
    </lineage>
</organism>
<proteinExistence type="predicted"/>
<keyword evidence="2" id="KW-1185">Reference proteome</keyword>
<gene>
    <name evidence="1" type="ORF">C0Z18_20545</name>
</gene>
<dbReference type="AlphaFoldDB" id="A0A2N7VJZ2"/>
<reference evidence="1 2" key="1">
    <citation type="submission" date="2018-01" db="EMBL/GenBank/DDBJ databases">
        <title>Whole genome analyses suggest that Burkholderia sensu lato contains two further novel genera in the rhizoxinica-symbiotica group Mycetohabitans gen. nov., and Trinickia gen. nov.: implications for the evolution of diazotrophy and nodulation in the Burkholderiaceae.</title>
        <authorList>
            <person name="Estrada-de los Santos P."/>
            <person name="Palmer M."/>
            <person name="Chavez-Ramirez B."/>
            <person name="Beukes C."/>
            <person name="Steenkamp E.T."/>
            <person name="Hirsch A.M."/>
            <person name="Manyaka P."/>
            <person name="Maluk M."/>
            <person name="Lafos M."/>
            <person name="Crook M."/>
            <person name="Gross E."/>
            <person name="Simon M.F."/>
            <person name="Bueno dos Reis Junior F."/>
            <person name="Poole P.S."/>
            <person name="Venter S.N."/>
            <person name="James E.K."/>
        </authorList>
    </citation>
    <scope>NUCLEOTIDE SEQUENCE [LARGE SCALE GENOMIC DNA]</scope>
    <source>
        <strain evidence="1 2">GIMN1.004</strain>
    </source>
</reference>
<evidence type="ECO:0000313" key="1">
    <source>
        <dbReference type="EMBL" id="PMS17475.1"/>
    </source>
</evidence>
<comment type="caution">
    <text evidence="1">The sequence shown here is derived from an EMBL/GenBank/DDBJ whole genome shotgun (WGS) entry which is preliminary data.</text>
</comment>
<sequence length="158" mass="16023">MCLVVLTTGCATVTGGTTQTVSVKTQKETADVAGADCVLSNSRGTYKVTTPGKVNVHRAKDELNIKCIKDGEADATTTVKSSTRKGAFVAGNLIMFGLIGSAIAAPIDHATGAEYAYPDDITVAFGKAAGETSANTDAVQSVQAVTTSTTDTSASVAK</sequence>